<proteinExistence type="predicted"/>
<dbReference type="Proteomes" id="UP000254487">
    <property type="component" value="Unassembled WGS sequence"/>
</dbReference>
<accession>A0A377ZGK7</accession>
<reference evidence="1 2" key="1">
    <citation type="submission" date="2018-06" db="EMBL/GenBank/DDBJ databases">
        <authorList>
            <consortium name="Pathogen Informatics"/>
            <person name="Doyle S."/>
        </authorList>
    </citation>
    <scope>NUCLEOTIDE SEQUENCE [LARGE SCALE GENOMIC DNA]</scope>
    <source>
        <strain evidence="1 2">NCTC10313</strain>
    </source>
</reference>
<gene>
    <name evidence="1" type="ORF">NCTC10313_02751</name>
</gene>
<organism evidence="1 2">
    <name type="scientific">Klebsiella pneumoniae subsp. ozaenae</name>
    <dbReference type="NCBI Taxonomy" id="574"/>
    <lineage>
        <taxon>Bacteria</taxon>
        <taxon>Pseudomonadati</taxon>
        <taxon>Pseudomonadota</taxon>
        <taxon>Gammaproteobacteria</taxon>
        <taxon>Enterobacterales</taxon>
        <taxon>Enterobacteriaceae</taxon>
        <taxon>Klebsiella/Raoultella group</taxon>
        <taxon>Klebsiella</taxon>
        <taxon>Klebsiella pneumoniae complex</taxon>
    </lineage>
</organism>
<dbReference type="EMBL" id="UGLW01000003">
    <property type="protein sequence ID" value="STU67624.1"/>
    <property type="molecule type" value="Genomic_DNA"/>
</dbReference>
<name>A0A377ZGK7_KLEPO</name>
<sequence length="905" mass="99886">MKQQCIYAITRAIGRKPLADEIRNIEQGINDAVRTIRVKNAQSGTVMPDSQVYAEAAKLAGQRAVHSIYKKRQRIAQDAIARANLINELKQQVPESELTPEYLAQAIFMGRPRSSKNLDIVSAEEISLGALQDWTRQLSGSLEKAGPEVKAFFDAMTNSQRGNLSEALQLMLLKEIRGEDTGSVAAKKFAEVWRKSADQAKRELNDNGADIATRDDWGLPNYDSRELISRAGRDEWLATLPAAERATATLMRRQPPIEWTRDRWVSDTIKAVDRNAFLDDRGMPLDDAALRDVLNDVFTTKSTDGANKIEPGAQGGSSGIKNRGANSHRVLVFKDAESQFAYMQKYSDKSIAEVMMDHLQYSARQLGILKTFGPSAENNFRYVLDSVYKNATEKGHNLDKMKKQRDTATAMFNYQAGLGQNSSSFVPVMQRIRNLMTSAMLGSSVINAGFTDQFIMRAMSSALKLDNAGAGINSLKNLISKDRKQAIEQLGLMSDIHASVTSRLGGNDVGRDVTGWFAEKTLKWSGLIALDKANKASFGMNMLYTIGNLTRKFDSLQALKASDYDLLSAKGWTERDWQIMRAADLGNITEKHLGMTPDSIYAVPDAKIAEILKPEIEALQKSADDAVAAMGKLTPEREKKIRQAYADEVGANTARMIRNARAESVYKLLGITHSEMMQAITSATNINRFKAATEGEVYRSLMLFKTTPFAGVANMVRRAQDLNGMNKATFLARYIAGTTLGGAMAIQVNHLISGEDPDDMTKGSFLLRALVKGGSFGIYGDFMLADQTKYGSSIAGTLGGAVLGLSEGLFKLAVQNTQKLAKGEDTTYAADAIRVGKMVTPFANLWYTKAVFNHLILQQAQEMASPGYNAKLRQNMERNYDTKYWWKPGATEPRRGPDFERAVGK</sequence>
<dbReference type="AlphaFoldDB" id="A0A377ZGK7"/>
<evidence type="ECO:0000313" key="1">
    <source>
        <dbReference type="EMBL" id="STU67624.1"/>
    </source>
</evidence>
<protein>
    <submittedName>
        <fullName evidence="1">Uncharacterized protein</fullName>
    </submittedName>
</protein>
<evidence type="ECO:0000313" key="2">
    <source>
        <dbReference type="Proteomes" id="UP000254487"/>
    </source>
</evidence>